<dbReference type="Gene3D" id="3.30.200.20">
    <property type="entry name" value="Phosphorylase Kinase, domain 1"/>
    <property type="match status" value="1"/>
</dbReference>
<dbReference type="AlphaFoldDB" id="A0A5N5FRW7"/>
<dbReference type="OrthoDB" id="676979at2759"/>
<keyword evidence="2" id="KW-0675">Receptor</keyword>
<comment type="caution">
    <text evidence="2">The sequence shown here is derived from an EMBL/GenBank/DDBJ whole genome shotgun (WGS) entry which is preliminary data.</text>
</comment>
<sequence>MILKVQYQQKEFSQIELHFISKETHGFVEVYLSYNCPNATPATPQNKQDIFPWRKVLISIACGSGIGVILLLCFVLLYPPRKALRFVLLYLSRKARSKLTLGSSWEVSLLKVSYGDLLKATNGFSSRNLIGAGSFGSNCCSESTQCSSFKREFYG</sequence>
<name>A0A5N5FRW7_9ROSA</name>
<keyword evidence="1" id="KW-0812">Transmembrane</keyword>
<keyword evidence="3" id="KW-1185">Reference proteome</keyword>
<feature type="transmembrane region" description="Helical" evidence="1">
    <location>
        <begin position="56"/>
        <end position="78"/>
    </location>
</feature>
<keyword evidence="1" id="KW-0472">Membrane</keyword>
<evidence type="ECO:0000313" key="3">
    <source>
        <dbReference type="Proteomes" id="UP000327157"/>
    </source>
</evidence>
<reference evidence="2 3" key="2">
    <citation type="submission" date="2019-11" db="EMBL/GenBank/DDBJ databases">
        <title>A de novo genome assembly of a pear dwarfing rootstock.</title>
        <authorList>
            <person name="Wang F."/>
            <person name="Wang J."/>
            <person name="Li S."/>
            <person name="Zhang Y."/>
            <person name="Fang M."/>
            <person name="Ma L."/>
            <person name="Zhao Y."/>
            <person name="Jiang S."/>
        </authorList>
    </citation>
    <scope>NUCLEOTIDE SEQUENCE [LARGE SCALE GENOMIC DNA]</scope>
    <source>
        <strain evidence="2">S2</strain>
        <tissue evidence="2">Leaf</tissue>
    </source>
</reference>
<dbReference type="Proteomes" id="UP000327157">
    <property type="component" value="Unassembled WGS sequence"/>
</dbReference>
<keyword evidence="2" id="KW-0808">Transferase</keyword>
<dbReference type="GO" id="GO:0016301">
    <property type="term" value="F:kinase activity"/>
    <property type="evidence" value="ECO:0007669"/>
    <property type="project" value="UniProtKB-KW"/>
</dbReference>
<reference evidence="2 3" key="1">
    <citation type="submission" date="2019-09" db="EMBL/GenBank/DDBJ databases">
        <authorList>
            <person name="Ou C."/>
        </authorList>
    </citation>
    <scope>NUCLEOTIDE SEQUENCE [LARGE SCALE GENOMIC DNA]</scope>
    <source>
        <strain evidence="2">S2</strain>
        <tissue evidence="2">Leaf</tissue>
    </source>
</reference>
<gene>
    <name evidence="2" type="ORF">D8674_042423</name>
</gene>
<accession>A0A5N5FRW7</accession>
<keyword evidence="1" id="KW-1133">Transmembrane helix</keyword>
<dbReference type="EMBL" id="SMOL01000648">
    <property type="protein sequence ID" value="KAB2604120.1"/>
    <property type="molecule type" value="Genomic_DNA"/>
</dbReference>
<keyword evidence="2" id="KW-0418">Kinase</keyword>
<protein>
    <submittedName>
        <fullName evidence="2">LRR receptor-like serine/threonine-protein kinase</fullName>
    </submittedName>
</protein>
<evidence type="ECO:0000313" key="2">
    <source>
        <dbReference type="EMBL" id="KAB2604120.1"/>
    </source>
</evidence>
<organism evidence="2 3">
    <name type="scientific">Pyrus ussuriensis x Pyrus communis</name>
    <dbReference type="NCBI Taxonomy" id="2448454"/>
    <lineage>
        <taxon>Eukaryota</taxon>
        <taxon>Viridiplantae</taxon>
        <taxon>Streptophyta</taxon>
        <taxon>Embryophyta</taxon>
        <taxon>Tracheophyta</taxon>
        <taxon>Spermatophyta</taxon>
        <taxon>Magnoliopsida</taxon>
        <taxon>eudicotyledons</taxon>
        <taxon>Gunneridae</taxon>
        <taxon>Pentapetalae</taxon>
        <taxon>rosids</taxon>
        <taxon>fabids</taxon>
        <taxon>Rosales</taxon>
        <taxon>Rosaceae</taxon>
        <taxon>Amygdaloideae</taxon>
        <taxon>Maleae</taxon>
        <taxon>Pyrus</taxon>
    </lineage>
</organism>
<proteinExistence type="predicted"/>
<evidence type="ECO:0000256" key="1">
    <source>
        <dbReference type="SAM" id="Phobius"/>
    </source>
</evidence>